<sequence>MNMRVLLLNEEREKEFAQKEMMFLQNGKTKFQDYEVAVVDEVALRFQTEDGYIPTKKMKIKDILAGVKDVELKIAPRMEGVLDDLDFMEIQTMREDLALFAPGTAAYDIALEKYFEEKKPGLGTGSYTVFVSDRAASTSANDWRGRWW</sequence>
<organism evidence="1">
    <name type="scientific">uncultured marine virus</name>
    <dbReference type="NCBI Taxonomy" id="186617"/>
    <lineage>
        <taxon>Viruses</taxon>
        <taxon>environmental samples</taxon>
    </lineage>
</organism>
<dbReference type="EMBL" id="KR029579">
    <property type="protein sequence ID" value="AKH46097.1"/>
    <property type="molecule type" value="Genomic_DNA"/>
</dbReference>
<reference evidence="1" key="2">
    <citation type="submission" date="2015-03" db="EMBL/GenBank/DDBJ databases">
        <authorList>
            <person name="Chow C.-E.T."/>
            <person name="Winget D.M."/>
            <person name="White R.A.III."/>
            <person name="Hallam S.J."/>
            <person name="Suttle C.A."/>
        </authorList>
    </citation>
    <scope>NUCLEOTIDE SEQUENCE</scope>
    <source>
        <strain evidence="1">Anoxic3_4</strain>
    </source>
</reference>
<evidence type="ECO:0000313" key="1">
    <source>
        <dbReference type="EMBL" id="AKH46097.1"/>
    </source>
</evidence>
<proteinExistence type="predicted"/>
<accession>A0A0F7L3P7</accession>
<evidence type="ECO:0008006" key="2">
    <source>
        <dbReference type="Google" id="ProtNLM"/>
    </source>
</evidence>
<reference evidence="1" key="1">
    <citation type="journal article" date="2015" name="Front. Microbiol.">
        <title>Combining genomic sequencing methods to explore viral diversity and reveal potential virus-host interactions.</title>
        <authorList>
            <person name="Chow C.E."/>
            <person name="Winget D.M."/>
            <person name="White R.A.III."/>
            <person name="Hallam S.J."/>
            <person name="Suttle C.A."/>
        </authorList>
    </citation>
    <scope>NUCLEOTIDE SEQUENCE</scope>
    <source>
        <strain evidence="1">Anoxic3_4</strain>
    </source>
</reference>
<protein>
    <recommendedName>
        <fullName evidence="2">Major capsid protein</fullName>
    </recommendedName>
</protein>
<name>A0A0F7L3P7_9VIRU</name>